<evidence type="ECO:0000256" key="4">
    <source>
        <dbReference type="ARBA" id="ARBA00022777"/>
    </source>
</evidence>
<dbReference type="OrthoDB" id="3349449at2759"/>
<dbReference type="GO" id="GO:0004430">
    <property type="term" value="F:1-phosphatidylinositol 4-kinase activity"/>
    <property type="evidence" value="ECO:0007669"/>
    <property type="project" value="UniProtKB-UniRule"/>
</dbReference>
<name>A0A177WQD1_BATDL</name>
<feature type="domain" description="PI3K/PI4K catalytic" evidence="9">
    <location>
        <begin position="238"/>
        <end position="726"/>
    </location>
</feature>
<evidence type="ECO:0000313" key="11">
    <source>
        <dbReference type="Proteomes" id="UP000077115"/>
    </source>
</evidence>
<keyword evidence="3 7" id="KW-0547">Nucleotide-binding</keyword>
<dbReference type="InterPro" id="IPR039756">
    <property type="entry name" value="Lsb6/PI4K2"/>
</dbReference>
<dbReference type="AlphaFoldDB" id="A0A177WQD1"/>
<dbReference type="Proteomes" id="UP000077115">
    <property type="component" value="Unassembled WGS sequence"/>
</dbReference>
<dbReference type="PANTHER" id="PTHR12865">
    <property type="entry name" value="PHOSPHATIDYLINOSITOL 4-KINASE TYPE-II"/>
    <property type="match status" value="1"/>
</dbReference>
<dbReference type="GO" id="GO:0046854">
    <property type="term" value="P:phosphatidylinositol phosphate biosynthetic process"/>
    <property type="evidence" value="ECO:0007669"/>
    <property type="project" value="UniProtKB-UniRule"/>
</dbReference>
<feature type="compositionally biased region" description="Acidic residues" evidence="8">
    <location>
        <begin position="748"/>
        <end position="765"/>
    </location>
</feature>
<proteinExistence type="inferred from homology"/>
<keyword evidence="4 7" id="KW-0418">Kinase</keyword>
<evidence type="ECO:0000256" key="2">
    <source>
        <dbReference type="ARBA" id="ARBA00022679"/>
    </source>
</evidence>
<dbReference type="GO" id="GO:0005802">
    <property type="term" value="C:trans-Golgi network"/>
    <property type="evidence" value="ECO:0007669"/>
    <property type="project" value="TreeGrafter"/>
</dbReference>
<dbReference type="GO" id="GO:0000329">
    <property type="term" value="C:fungal-type vacuole membrane"/>
    <property type="evidence" value="ECO:0007669"/>
    <property type="project" value="TreeGrafter"/>
</dbReference>
<feature type="region of interest" description="Disordered" evidence="8">
    <location>
        <begin position="403"/>
        <end position="434"/>
    </location>
</feature>
<sequence>MSTLWPNNPAGHNSDTSVHANIQVTNSYNADDDADEYSDQRPLLPSYPEPASNYNHLSTHRRDCPLYQQGHRYLRSASSRSLPLLLSDSERIAASRATCETMSINVTTDSHAGMSARSYTNSECICHSTPSHTLHDGDIGRSGQATSSSFSMGSTARRILPLSFRTTRLASLAPSLAALDPFLLDKPLPNNLPPPVPRDSLIPARPAQLQNLVTPVTPVSTAEFVDILCDVQLAIHQGIYPTRISQGSSGSYFCRSSQGQIVGVFKPKNEEPYGNMNPKWTKWLHRNLFPCCFGRTCIVPNQGYVSEAAASYLDRRLGLNLVPRTEIVCLASPTFHYSFRDRWAYRIWGKPLPTKTGSFQLFLTGYKDATTFFRQGYECMRAISASMPPTPAHTTTATDLGVELSQPNGESTESLHEMNESRSSDNLGPTLPPHPLGWTPKQQLQFQLSFERLVILDYLIRNTDRSSDNWMVKWPQKQIPQPQQSYLWPSTAATTSPPPLEPSNLQLDTSATCTTTAHDTQSGLNVEAKPNQNQSAPSSVNANLLDSQPSGLIEHVIEINSTIHKNIFEAPVYSHLQSEHDEHPNNQPSIPDTKQQSNTDSFTVRIAAIDNGLAFPTHHPDRMRSYPYSWAFLPIAHKPFSPDTAHLVLPLITSSQWWETTFHGLETLFRLDRGFQTKLWRKQRSVIRGQGYNLTGVLGKVSVDKSQSDMTAQAQMSVDDVDPSSNLPASPYHLVRLPAVLVHEEVVEEEMDSDTDDSLDSDEEQGVEHAEGMYRHQSASRSADHIVGSDGLAFGESGDERHYLREGNHGHATIGMGSAHVIGRRHNSRGRAPSFIQRQKKKLRRVQRRLETLTLRQPCCTHW</sequence>
<dbReference type="PROSITE" id="PS50290">
    <property type="entry name" value="PI3_4_KINASE_3"/>
    <property type="match status" value="1"/>
</dbReference>
<evidence type="ECO:0000256" key="5">
    <source>
        <dbReference type="ARBA" id="ARBA00022840"/>
    </source>
</evidence>
<organism evidence="10 11">
    <name type="scientific">Batrachochytrium dendrobatidis (strain JEL423)</name>
    <dbReference type="NCBI Taxonomy" id="403673"/>
    <lineage>
        <taxon>Eukaryota</taxon>
        <taxon>Fungi</taxon>
        <taxon>Fungi incertae sedis</taxon>
        <taxon>Chytridiomycota</taxon>
        <taxon>Chytridiomycota incertae sedis</taxon>
        <taxon>Chytridiomycetes</taxon>
        <taxon>Rhizophydiales</taxon>
        <taxon>Rhizophydiales incertae sedis</taxon>
        <taxon>Batrachochytrium</taxon>
    </lineage>
</organism>
<comment type="cofactor">
    <cofactor evidence="7">
        <name>Mg(2+)</name>
        <dbReference type="ChEBI" id="CHEBI:18420"/>
    </cofactor>
    <cofactor evidence="7">
        <name>Mn(2+)</name>
        <dbReference type="ChEBI" id="CHEBI:29035"/>
    </cofactor>
</comment>
<dbReference type="GO" id="GO:0005524">
    <property type="term" value="F:ATP binding"/>
    <property type="evidence" value="ECO:0007669"/>
    <property type="project" value="UniProtKB-UniRule"/>
</dbReference>
<feature type="region of interest" description="Disordered" evidence="8">
    <location>
        <begin position="748"/>
        <end position="768"/>
    </location>
</feature>
<evidence type="ECO:0000256" key="7">
    <source>
        <dbReference type="RuleBase" id="RU367084"/>
    </source>
</evidence>
<dbReference type="Pfam" id="PF00454">
    <property type="entry name" value="PI3_PI4_kinase"/>
    <property type="match status" value="1"/>
</dbReference>
<protein>
    <recommendedName>
        <fullName evidence="7">Phosphatidylinositol 4-kinase</fullName>
        <ecNumber evidence="7">2.7.1.67</ecNumber>
    </recommendedName>
</protein>
<comment type="subcellular location">
    <subcellularLocation>
        <location evidence="7">Cell membrane</location>
        <topology evidence="7">Peripheral membrane protein</topology>
    </subcellularLocation>
    <subcellularLocation>
        <location evidence="7">Vacuole membrane</location>
        <topology evidence="7">Peripheral membrane protein</topology>
    </subcellularLocation>
</comment>
<evidence type="ECO:0000259" key="9">
    <source>
        <dbReference type="PROSITE" id="PS50290"/>
    </source>
</evidence>
<feature type="region of interest" description="Disordered" evidence="8">
    <location>
        <begin position="577"/>
        <end position="597"/>
    </location>
</feature>
<comment type="catalytic activity">
    <reaction evidence="7">
        <text>a 1,2-diacyl-sn-glycero-3-phospho-(1D-myo-inositol) + ATP = a 1,2-diacyl-sn-glycero-3-phospho-(1D-myo-inositol 4-phosphate) + ADP + H(+)</text>
        <dbReference type="Rhea" id="RHEA:19877"/>
        <dbReference type="ChEBI" id="CHEBI:15378"/>
        <dbReference type="ChEBI" id="CHEBI:30616"/>
        <dbReference type="ChEBI" id="CHEBI:57880"/>
        <dbReference type="ChEBI" id="CHEBI:58178"/>
        <dbReference type="ChEBI" id="CHEBI:456216"/>
        <dbReference type="EC" id="2.7.1.67"/>
    </reaction>
</comment>
<reference evidence="10 11" key="1">
    <citation type="submission" date="2006-10" db="EMBL/GenBank/DDBJ databases">
        <title>The Genome Sequence of Batrachochytrium dendrobatidis JEL423.</title>
        <authorList>
            <consortium name="The Broad Institute Genome Sequencing Platform"/>
            <person name="Birren B."/>
            <person name="Lander E."/>
            <person name="Galagan J."/>
            <person name="Cuomo C."/>
            <person name="Devon K."/>
            <person name="Jaffe D."/>
            <person name="Butler J."/>
            <person name="Alvarez P."/>
            <person name="Gnerre S."/>
            <person name="Grabherr M."/>
            <person name="Kleber M."/>
            <person name="Mauceli E."/>
            <person name="Brockman W."/>
            <person name="Young S."/>
            <person name="LaButti K."/>
            <person name="Sykes S."/>
            <person name="DeCaprio D."/>
            <person name="Crawford M."/>
            <person name="Koehrsen M."/>
            <person name="Engels R."/>
            <person name="Montgomery P."/>
            <person name="Pearson M."/>
            <person name="Howarth C."/>
            <person name="Larson L."/>
            <person name="White J."/>
            <person name="O'Leary S."/>
            <person name="Kodira C."/>
            <person name="Zeng Q."/>
            <person name="Yandava C."/>
            <person name="Alvarado L."/>
            <person name="Longcore J."/>
            <person name="James T."/>
        </authorList>
    </citation>
    <scope>NUCLEOTIDE SEQUENCE [LARGE SCALE GENOMIC DNA]</scope>
    <source>
        <strain evidence="10 11">JEL423</strain>
    </source>
</reference>
<evidence type="ECO:0000256" key="3">
    <source>
        <dbReference type="ARBA" id="ARBA00022741"/>
    </source>
</evidence>
<evidence type="ECO:0000256" key="6">
    <source>
        <dbReference type="ARBA" id="ARBA00023136"/>
    </source>
</evidence>
<gene>
    <name evidence="10" type="ORF">BDEG_25391</name>
</gene>
<evidence type="ECO:0000256" key="8">
    <source>
        <dbReference type="SAM" id="MobiDB-lite"/>
    </source>
</evidence>
<feature type="region of interest" description="Disordered" evidence="8">
    <location>
        <begin position="516"/>
        <end position="540"/>
    </location>
</feature>
<feature type="region of interest" description="Disordered" evidence="8">
    <location>
        <begin position="30"/>
        <end position="51"/>
    </location>
</feature>
<accession>A0A177WQD1</accession>
<evidence type="ECO:0000256" key="1">
    <source>
        <dbReference type="ARBA" id="ARBA00022475"/>
    </source>
</evidence>
<dbReference type="PANTHER" id="PTHR12865:SF1">
    <property type="entry name" value="PHOSPHATIDYLINOSITOL 4-KINASE TYPE 2"/>
    <property type="match status" value="1"/>
</dbReference>
<keyword evidence="6" id="KW-0472">Membrane</keyword>
<dbReference type="GO" id="GO:0007032">
    <property type="term" value="P:endosome organization"/>
    <property type="evidence" value="ECO:0007669"/>
    <property type="project" value="TreeGrafter"/>
</dbReference>
<keyword evidence="2 7" id="KW-0808">Transferase</keyword>
<evidence type="ECO:0000313" key="10">
    <source>
        <dbReference type="EMBL" id="OAJ41855.1"/>
    </source>
</evidence>
<comment type="similarity">
    <text evidence="7">Belongs to the PI3/PI4-kinase family.</text>
</comment>
<keyword evidence="1 7" id="KW-1003">Cell membrane</keyword>
<dbReference type="EC" id="2.7.1.67" evidence="7"/>
<feature type="compositionally biased region" description="Polar residues" evidence="8">
    <location>
        <begin position="585"/>
        <end position="597"/>
    </location>
</feature>
<dbReference type="EMBL" id="DS022306">
    <property type="protein sequence ID" value="OAJ41855.1"/>
    <property type="molecule type" value="Genomic_DNA"/>
</dbReference>
<reference evidence="10 11" key="2">
    <citation type="submission" date="2016-05" db="EMBL/GenBank/DDBJ databases">
        <title>Lineage-specific infection strategies underlie the spectrum of fungal disease in amphibians.</title>
        <authorList>
            <person name="Cuomo C.A."/>
            <person name="Farrer R.A."/>
            <person name="James T."/>
            <person name="Longcore J."/>
            <person name="Birren B."/>
        </authorList>
    </citation>
    <scope>NUCLEOTIDE SEQUENCE [LARGE SCALE GENOMIC DNA]</scope>
    <source>
        <strain evidence="10 11">JEL423</strain>
    </source>
</reference>
<dbReference type="eggNOG" id="KOG2381">
    <property type="taxonomic scope" value="Eukaryota"/>
</dbReference>
<dbReference type="STRING" id="403673.A0A177WQD1"/>
<keyword evidence="5 7" id="KW-0067">ATP-binding</keyword>
<dbReference type="GO" id="GO:0005886">
    <property type="term" value="C:plasma membrane"/>
    <property type="evidence" value="ECO:0007669"/>
    <property type="project" value="UniProtKB-SubCell"/>
</dbReference>
<dbReference type="GO" id="GO:0007030">
    <property type="term" value="P:Golgi organization"/>
    <property type="evidence" value="ECO:0007669"/>
    <property type="project" value="TreeGrafter"/>
</dbReference>
<dbReference type="InterPro" id="IPR000403">
    <property type="entry name" value="PI3/4_kinase_cat_dom"/>
</dbReference>
<dbReference type="VEuPathDB" id="FungiDB:BDEG_25391"/>
<feature type="compositionally biased region" description="Polar residues" evidence="8">
    <location>
        <begin position="530"/>
        <end position="540"/>
    </location>
</feature>
<feature type="compositionally biased region" description="Basic and acidic residues" evidence="8">
    <location>
        <begin position="413"/>
        <end position="423"/>
    </location>
</feature>
<dbReference type="GO" id="GO:0005768">
    <property type="term" value="C:endosome"/>
    <property type="evidence" value="ECO:0007669"/>
    <property type="project" value="UniProtKB-UniRule"/>
</dbReference>